<evidence type="ECO:0000313" key="2">
    <source>
        <dbReference type="Proteomes" id="UP000198233"/>
    </source>
</evidence>
<accession>A0AAC9TXS0</accession>
<evidence type="ECO:0000313" key="1">
    <source>
        <dbReference type="EMBL" id="ASJ96765.1"/>
    </source>
</evidence>
<dbReference type="KEGG" id="smav:CFF01_09320"/>
<reference evidence="1 2" key="1">
    <citation type="submission" date="2017-06" db="EMBL/GenBank/DDBJ databases">
        <title>Complete genome sequence of Shewanella marisflavi EP1 associated with anaerobic 2,4-dinitrotoluene reduction and salt tolerance.</title>
        <authorList>
            <person name="Huang J."/>
        </authorList>
    </citation>
    <scope>NUCLEOTIDE SEQUENCE [LARGE SCALE GENOMIC DNA]</scope>
    <source>
        <strain evidence="1 2">EP1</strain>
    </source>
</reference>
<dbReference type="AlphaFoldDB" id="A0AAC9TXS0"/>
<organism evidence="1 2">
    <name type="scientific">Shewanella marisflavi</name>
    <dbReference type="NCBI Taxonomy" id="260364"/>
    <lineage>
        <taxon>Bacteria</taxon>
        <taxon>Pseudomonadati</taxon>
        <taxon>Pseudomonadota</taxon>
        <taxon>Gammaproteobacteria</taxon>
        <taxon>Alteromonadales</taxon>
        <taxon>Shewanellaceae</taxon>
        <taxon>Shewanella</taxon>
    </lineage>
</organism>
<name>A0AAC9TXS0_9GAMM</name>
<protein>
    <submittedName>
        <fullName evidence="1">Uncharacterized protein</fullName>
    </submittedName>
</protein>
<sequence length="110" mass="12725">MQFNATNRCDPAPRQIQPVQADRLYAAHSRAFFIKRLIKSDCQRVTSCLAEHYLMPVAVNTKHLLAYKQRLLELYRYVLSSELTDVERQILLGYLTHSVDSLDDAMARIV</sequence>
<dbReference type="EMBL" id="CP022272">
    <property type="protein sequence ID" value="ASJ96765.1"/>
    <property type="molecule type" value="Genomic_DNA"/>
</dbReference>
<dbReference type="Proteomes" id="UP000198233">
    <property type="component" value="Chromosome"/>
</dbReference>
<gene>
    <name evidence="1" type="ORF">CFF01_09320</name>
</gene>
<proteinExistence type="predicted"/>